<feature type="compositionally biased region" description="Low complexity" evidence="1">
    <location>
        <begin position="58"/>
        <end position="68"/>
    </location>
</feature>
<feature type="compositionally biased region" description="Acidic residues" evidence="1">
    <location>
        <begin position="301"/>
        <end position="323"/>
    </location>
</feature>
<evidence type="ECO:0000256" key="1">
    <source>
        <dbReference type="SAM" id="MobiDB-lite"/>
    </source>
</evidence>
<dbReference type="SUPFAM" id="SSF48452">
    <property type="entry name" value="TPR-like"/>
    <property type="match status" value="1"/>
</dbReference>
<feature type="compositionally biased region" description="Basic and acidic residues" evidence="1">
    <location>
        <begin position="324"/>
        <end position="338"/>
    </location>
</feature>
<evidence type="ECO:0000313" key="4">
    <source>
        <dbReference type="Proteomes" id="UP000655570"/>
    </source>
</evidence>
<organism evidence="3 4">
    <name type="scientific">Oerskovia merdavium</name>
    <dbReference type="NCBI Taxonomy" id="2762227"/>
    <lineage>
        <taxon>Bacteria</taxon>
        <taxon>Bacillati</taxon>
        <taxon>Actinomycetota</taxon>
        <taxon>Actinomycetes</taxon>
        <taxon>Micrococcales</taxon>
        <taxon>Cellulomonadaceae</taxon>
        <taxon>Oerskovia</taxon>
    </lineage>
</organism>
<gene>
    <name evidence="3" type="ORF">H9641_14860</name>
</gene>
<accession>A0ABR8U394</accession>
<feature type="region of interest" description="Disordered" evidence="1">
    <location>
        <begin position="258"/>
        <end position="375"/>
    </location>
</feature>
<protein>
    <submittedName>
        <fullName evidence="3">Uncharacterized protein</fullName>
    </submittedName>
</protein>
<keyword evidence="2" id="KW-0472">Membrane</keyword>
<evidence type="ECO:0000256" key="2">
    <source>
        <dbReference type="SAM" id="Phobius"/>
    </source>
</evidence>
<feature type="region of interest" description="Disordered" evidence="1">
    <location>
        <begin position="1"/>
        <end position="68"/>
    </location>
</feature>
<name>A0ABR8U394_9CELL</name>
<keyword evidence="2" id="KW-0812">Transmembrane</keyword>
<comment type="caution">
    <text evidence="3">The sequence shown here is derived from an EMBL/GenBank/DDBJ whole genome shotgun (WGS) entry which is preliminary data.</text>
</comment>
<dbReference type="RefSeq" id="WP_191805125.1">
    <property type="nucleotide sequence ID" value="NZ_JACSQF010000016.1"/>
</dbReference>
<dbReference type="EMBL" id="JACSQF010000016">
    <property type="protein sequence ID" value="MBD7981989.1"/>
    <property type="molecule type" value="Genomic_DNA"/>
</dbReference>
<sequence length="375" mass="41091">MSDDGMPPQQPPWGSANGSGGPSGSPATGGPPPQPAPSWGGPSTVRPGAPYPQPPRAQRPGLRSPRAAALRSRRLRRRALLLLLPIPLLVAAIVLGVKLAFLPVIASMGSDDYDAGDYSGAADLFDVQKTMNVVDPWKAWFNTGTARHSSGDDYTAINDLHRAYDLAEGEEPMVRCRIQINLSISYETSGDYEKITADDYMAQKKALEEALASRAAGEDYDATVIDPYGDGNELTPEQVQDDATTWYSFAERSFATAEQVRGWPGCEDQSEQEKEQNEQSVQRLQDKQQQAQDAQPQEPQDPQEGDEQEQEQPEPDQTEEERAEAERQEKLQEQNSEARDDEDQSQQEYQNYYGGDEPAGGTGEEQGGGGSSKNW</sequence>
<keyword evidence="2" id="KW-1133">Transmembrane helix</keyword>
<feature type="compositionally biased region" description="Low complexity" evidence="1">
    <location>
        <begin position="278"/>
        <end position="300"/>
    </location>
</feature>
<reference evidence="3 4" key="1">
    <citation type="submission" date="2020-08" db="EMBL/GenBank/DDBJ databases">
        <title>A Genomic Blueprint of the Chicken Gut Microbiome.</title>
        <authorList>
            <person name="Gilroy R."/>
            <person name="Ravi A."/>
            <person name="Getino M."/>
            <person name="Pursley I."/>
            <person name="Horton D.L."/>
            <person name="Alikhan N.-F."/>
            <person name="Baker D."/>
            <person name="Gharbi K."/>
            <person name="Hall N."/>
            <person name="Watson M."/>
            <person name="Adriaenssens E.M."/>
            <person name="Foster-Nyarko E."/>
            <person name="Jarju S."/>
            <person name="Secka A."/>
            <person name="Antonio M."/>
            <person name="Oren A."/>
            <person name="Chaudhuri R."/>
            <person name="La Ragione R.M."/>
            <person name="Hildebrand F."/>
            <person name="Pallen M.J."/>
        </authorList>
    </citation>
    <scope>NUCLEOTIDE SEQUENCE [LARGE SCALE GENOMIC DNA]</scope>
    <source>
        <strain evidence="3 4">Sa2CUA9</strain>
    </source>
</reference>
<dbReference type="InterPro" id="IPR011990">
    <property type="entry name" value="TPR-like_helical_dom_sf"/>
</dbReference>
<feature type="transmembrane region" description="Helical" evidence="2">
    <location>
        <begin position="80"/>
        <end position="101"/>
    </location>
</feature>
<dbReference type="Gene3D" id="1.25.40.10">
    <property type="entry name" value="Tetratricopeptide repeat domain"/>
    <property type="match status" value="1"/>
</dbReference>
<keyword evidence="4" id="KW-1185">Reference proteome</keyword>
<feature type="compositionally biased region" description="Gly residues" evidence="1">
    <location>
        <begin position="357"/>
        <end position="375"/>
    </location>
</feature>
<evidence type="ECO:0000313" key="3">
    <source>
        <dbReference type="EMBL" id="MBD7981989.1"/>
    </source>
</evidence>
<proteinExistence type="predicted"/>
<dbReference type="Proteomes" id="UP000655570">
    <property type="component" value="Unassembled WGS sequence"/>
</dbReference>